<reference evidence="2 3" key="1">
    <citation type="journal article" date="2018" name="BMC Genomics">
        <title>The genome of Naegleria lovaniensis, the basis for a comparative approach to unravel pathogenicity factors of the human pathogenic amoeba N. fowleri.</title>
        <authorList>
            <person name="Liechti N."/>
            <person name="Schurch N."/>
            <person name="Bruggmann R."/>
            <person name="Wittwer M."/>
        </authorList>
    </citation>
    <scope>NUCLEOTIDE SEQUENCE [LARGE SCALE GENOMIC DNA]</scope>
    <source>
        <strain evidence="2 3">ATCC 30569</strain>
    </source>
</reference>
<name>A0AA88KLI7_NAELO</name>
<organism evidence="2 3">
    <name type="scientific">Naegleria lovaniensis</name>
    <name type="common">Amoeba</name>
    <dbReference type="NCBI Taxonomy" id="51637"/>
    <lineage>
        <taxon>Eukaryota</taxon>
        <taxon>Discoba</taxon>
        <taxon>Heterolobosea</taxon>
        <taxon>Tetramitia</taxon>
        <taxon>Eutetramitia</taxon>
        <taxon>Vahlkampfiidae</taxon>
        <taxon>Naegleria</taxon>
    </lineage>
</organism>
<keyword evidence="1" id="KW-0677">Repeat</keyword>
<protein>
    <recommendedName>
        <fullName evidence="4">Tripartite motif-containing protein 2</fullName>
    </recommendedName>
</protein>
<dbReference type="GeneID" id="68100051"/>
<gene>
    <name evidence="2" type="ORF">C9374_007597</name>
</gene>
<dbReference type="EMBL" id="PYSW02000030">
    <property type="protein sequence ID" value="KAG2378959.1"/>
    <property type="molecule type" value="Genomic_DNA"/>
</dbReference>
<dbReference type="InterPro" id="IPR011042">
    <property type="entry name" value="6-blade_b-propeller_TolB-like"/>
</dbReference>
<sequence>MNHQNVTIILHDLIRISGNNYQDDQLQGIPNILSKFYNKMRNFKKKVPFSLNFEFVASIKAKDVVDVRISHSCNCILGLCNNEQDDDFFIFDLNTHELVRKFSTIGRPSYFDIEENYDGNGHDAVVYGGSNGVVKHDLNKLLDGHDVHDYIWQVPEIKNSRGIVSTKHETTNTIYVSYEDTCNCIAALNSRTGEILFKMGKDFSNNFQLELASGLEMSNTNDVLFVSDCNMKRIHKLSRSHCHSDLQTNTHTETHSWRSECIFEDAGIKYPDGLVFDSVSRHVLVCDSVKGGIIVYQENGKFVKFVRSSEEDSHELNGPTGLCLDEQTGFLYVADESNHIQIFQ</sequence>
<dbReference type="RefSeq" id="XP_044546221.1">
    <property type="nucleotide sequence ID" value="XM_044697579.1"/>
</dbReference>
<evidence type="ECO:0000313" key="3">
    <source>
        <dbReference type="Proteomes" id="UP000816034"/>
    </source>
</evidence>
<accession>A0AA88KLI7</accession>
<dbReference type="Pfam" id="PF01436">
    <property type="entry name" value="NHL"/>
    <property type="match status" value="1"/>
</dbReference>
<evidence type="ECO:0008006" key="4">
    <source>
        <dbReference type="Google" id="ProtNLM"/>
    </source>
</evidence>
<dbReference type="SUPFAM" id="SSF63829">
    <property type="entry name" value="Calcium-dependent phosphotriesterase"/>
    <property type="match status" value="1"/>
</dbReference>
<dbReference type="Proteomes" id="UP000816034">
    <property type="component" value="Unassembled WGS sequence"/>
</dbReference>
<comment type="caution">
    <text evidence="2">The sequence shown here is derived from an EMBL/GenBank/DDBJ whole genome shotgun (WGS) entry which is preliminary data.</text>
</comment>
<dbReference type="AlphaFoldDB" id="A0AA88KLI7"/>
<keyword evidence="3" id="KW-1185">Reference proteome</keyword>
<proteinExistence type="predicted"/>
<dbReference type="InterPro" id="IPR001258">
    <property type="entry name" value="NHL_repeat"/>
</dbReference>
<evidence type="ECO:0000313" key="2">
    <source>
        <dbReference type="EMBL" id="KAG2378959.1"/>
    </source>
</evidence>
<evidence type="ECO:0000256" key="1">
    <source>
        <dbReference type="ARBA" id="ARBA00022737"/>
    </source>
</evidence>
<dbReference type="Gene3D" id="2.120.10.30">
    <property type="entry name" value="TolB, C-terminal domain"/>
    <property type="match status" value="1"/>
</dbReference>